<keyword evidence="1" id="KW-1133">Transmembrane helix</keyword>
<reference evidence="2" key="1">
    <citation type="submission" date="2014-11" db="EMBL/GenBank/DDBJ databases">
        <authorList>
            <person name="Amaro Gonzalez C."/>
        </authorList>
    </citation>
    <scope>NUCLEOTIDE SEQUENCE</scope>
</reference>
<evidence type="ECO:0000256" key="1">
    <source>
        <dbReference type="SAM" id="Phobius"/>
    </source>
</evidence>
<evidence type="ECO:0000313" key="2">
    <source>
        <dbReference type="EMBL" id="JAH94169.1"/>
    </source>
</evidence>
<reference evidence="2" key="2">
    <citation type="journal article" date="2015" name="Fish Shellfish Immunol.">
        <title>Early steps in the European eel (Anguilla anguilla)-Vibrio vulnificus interaction in the gills: Role of the RtxA13 toxin.</title>
        <authorList>
            <person name="Callol A."/>
            <person name="Pajuelo D."/>
            <person name="Ebbesson L."/>
            <person name="Teles M."/>
            <person name="MacKenzie S."/>
            <person name="Amaro C."/>
        </authorList>
    </citation>
    <scope>NUCLEOTIDE SEQUENCE</scope>
</reference>
<proteinExistence type="predicted"/>
<sequence>MIISQYCMWCIIPDTYRPIMPFKVILLYLIFTCLGKLLSCRLRLYDHLLQ</sequence>
<dbReference type="EMBL" id="GBXM01014408">
    <property type="protein sequence ID" value="JAH94169.1"/>
    <property type="molecule type" value="Transcribed_RNA"/>
</dbReference>
<name>A0A0E9WUS2_ANGAN</name>
<keyword evidence="1" id="KW-0472">Membrane</keyword>
<protein>
    <submittedName>
        <fullName evidence="2">Uncharacterized protein</fullName>
    </submittedName>
</protein>
<feature type="transmembrane region" description="Helical" evidence="1">
    <location>
        <begin position="25"/>
        <end position="44"/>
    </location>
</feature>
<organism evidence="2">
    <name type="scientific">Anguilla anguilla</name>
    <name type="common">European freshwater eel</name>
    <name type="synonym">Muraena anguilla</name>
    <dbReference type="NCBI Taxonomy" id="7936"/>
    <lineage>
        <taxon>Eukaryota</taxon>
        <taxon>Metazoa</taxon>
        <taxon>Chordata</taxon>
        <taxon>Craniata</taxon>
        <taxon>Vertebrata</taxon>
        <taxon>Euteleostomi</taxon>
        <taxon>Actinopterygii</taxon>
        <taxon>Neopterygii</taxon>
        <taxon>Teleostei</taxon>
        <taxon>Anguilliformes</taxon>
        <taxon>Anguillidae</taxon>
        <taxon>Anguilla</taxon>
    </lineage>
</organism>
<accession>A0A0E9WUS2</accession>
<keyword evidence="1" id="KW-0812">Transmembrane</keyword>
<dbReference type="AlphaFoldDB" id="A0A0E9WUS2"/>